<dbReference type="GO" id="GO:0003677">
    <property type="term" value="F:DNA binding"/>
    <property type="evidence" value="ECO:0007669"/>
    <property type="project" value="UniProtKB-KW"/>
</dbReference>
<dbReference type="PANTHER" id="PTHR33164">
    <property type="entry name" value="TRANSCRIPTIONAL REGULATOR, MARR FAMILY"/>
    <property type="match status" value="1"/>
</dbReference>
<dbReference type="SMART" id="SM00347">
    <property type="entry name" value="HTH_MARR"/>
    <property type="match status" value="1"/>
</dbReference>
<dbReference type="EMBL" id="LDRT01000076">
    <property type="protein sequence ID" value="KTR93687.1"/>
    <property type="molecule type" value="Genomic_DNA"/>
</dbReference>
<dbReference type="Proteomes" id="UP000075025">
    <property type="component" value="Unassembled WGS sequence"/>
</dbReference>
<dbReference type="PROSITE" id="PS01117">
    <property type="entry name" value="HTH_MARR_1"/>
    <property type="match status" value="1"/>
</dbReference>
<dbReference type="GO" id="GO:0003700">
    <property type="term" value="F:DNA-binding transcription factor activity"/>
    <property type="evidence" value="ECO:0007669"/>
    <property type="project" value="InterPro"/>
</dbReference>
<dbReference type="PRINTS" id="PR00598">
    <property type="entry name" value="HTHMARR"/>
</dbReference>
<dbReference type="Gene3D" id="1.10.10.10">
    <property type="entry name" value="Winged helix-like DNA-binding domain superfamily/Winged helix DNA-binding domain"/>
    <property type="match status" value="1"/>
</dbReference>
<dbReference type="InterPro" id="IPR036388">
    <property type="entry name" value="WH-like_DNA-bd_sf"/>
</dbReference>
<protein>
    <submittedName>
        <fullName evidence="5">Transcriptional regulator</fullName>
    </submittedName>
</protein>
<evidence type="ECO:0000313" key="5">
    <source>
        <dbReference type="EMBL" id="KTR93687.1"/>
    </source>
</evidence>
<comment type="caution">
    <text evidence="5">The sequence shown here is derived from an EMBL/GenBank/DDBJ whole genome shotgun (WGS) entry which is preliminary data.</text>
</comment>
<evidence type="ECO:0000256" key="1">
    <source>
        <dbReference type="ARBA" id="ARBA00023015"/>
    </source>
</evidence>
<feature type="domain" description="HTH marR-type" evidence="4">
    <location>
        <begin position="26"/>
        <end position="161"/>
    </location>
</feature>
<dbReference type="InterPro" id="IPR039422">
    <property type="entry name" value="MarR/SlyA-like"/>
</dbReference>
<accession>A0A147EVY7</accession>
<keyword evidence="3" id="KW-0804">Transcription</keyword>
<reference evidence="5 6" key="1">
    <citation type="journal article" date="2016" name="Front. Microbiol.">
        <title>Genomic Resource of Rice Seed Associated Bacteria.</title>
        <authorList>
            <person name="Midha S."/>
            <person name="Bansal K."/>
            <person name="Sharma S."/>
            <person name="Kumar N."/>
            <person name="Patil P.P."/>
            <person name="Chaudhry V."/>
            <person name="Patil P.B."/>
        </authorList>
    </citation>
    <scope>NUCLEOTIDE SEQUENCE [LARGE SCALE GENOMIC DNA]</scope>
    <source>
        <strain evidence="5 6">NS220</strain>
    </source>
</reference>
<dbReference type="SUPFAM" id="SSF46785">
    <property type="entry name" value="Winged helix' DNA-binding domain"/>
    <property type="match status" value="1"/>
</dbReference>
<dbReference type="InterPro" id="IPR023187">
    <property type="entry name" value="Tscrpt_reg_MarR-type_CS"/>
</dbReference>
<dbReference type="Pfam" id="PF12802">
    <property type="entry name" value="MarR_2"/>
    <property type="match status" value="1"/>
</dbReference>
<dbReference type="PATRIC" id="fig|2033.6.peg.3557"/>
<gene>
    <name evidence="5" type="ORF">NS220_11575</name>
</gene>
<evidence type="ECO:0000313" key="6">
    <source>
        <dbReference type="Proteomes" id="UP000075025"/>
    </source>
</evidence>
<sequence length="165" mass="18063">MDAMTDHVDELVAQWAAERPDVDASPMQIIGRMSRIVDRLEAELLAVFRRFGLGEGEFDILATLRRRGEPYACAPGDLARHTMVTTGAVTKRVDRLVASGLVSRSASDDDGRGRVIALTTEGRRVIDEALVAHVENEERMLAALTPADRRALEALLREWGAALGV</sequence>
<dbReference type="PROSITE" id="PS50995">
    <property type="entry name" value="HTH_MARR_2"/>
    <property type="match status" value="1"/>
</dbReference>
<proteinExistence type="predicted"/>
<evidence type="ECO:0000256" key="3">
    <source>
        <dbReference type="ARBA" id="ARBA00023163"/>
    </source>
</evidence>
<dbReference type="AlphaFoldDB" id="A0A147EVY7"/>
<keyword evidence="2" id="KW-0238">DNA-binding</keyword>
<dbReference type="PANTHER" id="PTHR33164:SF104">
    <property type="entry name" value="TRANSCRIPTIONAL REGULATORY PROTEIN"/>
    <property type="match status" value="1"/>
</dbReference>
<organism evidence="5 6">
    <name type="scientific">Microbacterium testaceum</name>
    <name type="common">Aureobacterium testaceum</name>
    <name type="synonym">Brevibacterium testaceum</name>
    <dbReference type="NCBI Taxonomy" id="2033"/>
    <lineage>
        <taxon>Bacteria</taxon>
        <taxon>Bacillati</taxon>
        <taxon>Actinomycetota</taxon>
        <taxon>Actinomycetes</taxon>
        <taxon>Micrococcales</taxon>
        <taxon>Microbacteriaceae</taxon>
        <taxon>Microbacterium</taxon>
    </lineage>
</organism>
<evidence type="ECO:0000256" key="2">
    <source>
        <dbReference type="ARBA" id="ARBA00023125"/>
    </source>
</evidence>
<dbReference type="InterPro" id="IPR036390">
    <property type="entry name" value="WH_DNA-bd_sf"/>
</dbReference>
<evidence type="ECO:0000259" key="4">
    <source>
        <dbReference type="PROSITE" id="PS50995"/>
    </source>
</evidence>
<keyword evidence="1" id="KW-0805">Transcription regulation</keyword>
<dbReference type="InterPro" id="IPR000835">
    <property type="entry name" value="HTH_MarR-typ"/>
</dbReference>
<dbReference type="GO" id="GO:0006950">
    <property type="term" value="P:response to stress"/>
    <property type="evidence" value="ECO:0007669"/>
    <property type="project" value="TreeGrafter"/>
</dbReference>
<name>A0A147EVY7_MICTE</name>